<dbReference type="PANTHER" id="PTHR34390:SF2">
    <property type="entry name" value="SUCCINATE TRANSPORTER SUBUNIT YJJP-RELATED"/>
    <property type="match status" value="1"/>
</dbReference>
<organism evidence="10 11">
    <name type="scientific">Brotonthovivens ammoniilytica</name>
    <dbReference type="NCBI Taxonomy" id="2981725"/>
    <lineage>
        <taxon>Bacteria</taxon>
        <taxon>Bacillati</taxon>
        <taxon>Bacillota</taxon>
        <taxon>Clostridia</taxon>
        <taxon>Lachnospirales</taxon>
        <taxon>Lachnospiraceae</taxon>
        <taxon>Brotonthovivens</taxon>
    </lineage>
</organism>
<evidence type="ECO:0000313" key="11">
    <source>
        <dbReference type="Proteomes" id="UP001652442"/>
    </source>
</evidence>
<evidence type="ECO:0000256" key="4">
    <source>
        <dbReference type="ARBA" id="ARBA00022989"/>
    </source>
</evidence>
<dbReference type="Proteomes" id="UP001652442">
    <property type="component" value="Unassembled WGS sequence"/>
</dbReference>
<evidence type="ECO:0000256" key="2">
    <source>
        <dbReference type="ARBA" id="ARBA00022475"/>
    </source>
</evidence>
<evidence type="ECO:0000259" key="8">
    <source>
        <dbReference type="Pfam" id="PF06738"/>
    </source>
</evidence>
<keyword evidence="2" id="KW-1003">Cell membrane</keyword>
<accession>A0ABT2TLN2</accession>
<proteinExistence type="inferred from homology"/>
<comment type="subcellular location">
    <subcellularLocation>
        <location evidence="1">Cell membrane</location>
        <topology evidence="1">Multi-pass membrane protein</topology>
    </subcellularLocation>
</comment>
<feature type="transmembrane region" description="Helical" evidence="7">
    <location>
        <begin position="383"/>
        <end position="402"/>
    </location>
</feature>
<name>A0ABT2TLN2_9FIRM</name>
<reference evidence="10 11" key="1">
    <citation type="journal article" date="2021" name="ISME Commun">
        <title>Automated analysis of genomic sequences facilitates high-throughput and comprehensive description of bacteria.</title>
        <authorList>
            <person name="Hitch T.C.A."/>
        </authorList>
    </citation>
    <scope>NUCLEOTIDE SEQUENCE [LARGE SCALE GENOMIC DNA]</scope>
    <source>
        <strain evidence="10 11">Sanger_109</strain>
    </source>
</reference>
<comment type="caution">
    <text evidence="10">The sequence shown here is derived from an EMBL/GenBank/DDBJ whole genome shotgun (WGS) entry which is preliminary data.</text>
</comment>
<dbReference type="RefSeq" id="WP_158425762.1">
    <property type="nucleotide sequence ID" value="NZ_JAOQJQ010000005.1"/>
</dbReference>
<dbReference type="InterPro" id="IPR010619">
    <property type="entry name" value="ThrE-like_N"/>
</dbReference>
<feature type="domain" description="Threonine/Serine exporter ThrE" evidence="9">
    <location>
        <begin position="273"/>
        <end position="398"/>
    </location>
</feature>
<feature type="transmembrane region" description="Helical" evidence="7">
    <location>
        <begin position="174"/>
        <end position="193"/>
    </location>
</feature>
<keyword evidence="5 7" id="KW-0472">Membrane</keyword>
<evidence type="ECO:0000256" key="6">
    <source>
        <dbReference type="ARBA" id="ARBA00034125"/>
    </source>
</evidence>
<feature type="transmembrane region" description="Helical" evidence="7">
    <location>
        <begin position="295"/>
        <end position="313"/>
    </location>
</feature>
<dbReference type="InterPro" id="IPR050539">
    <property type="entry name" value="ThrE_Dicarb/AminoAcid_Exp"/>
</dbReference>
<dbReference type="Pfam" id="PF06738">
    <property type="entry name" value="ThrE"/>
    <property type="match status" value="1"/>
</dbReference>
<keyword evidence="11" id="KW-1185">Reference proteome</keyword>
<evidence type="ECO:0000256" key="1">
    <source>
        <dbReference type="ARBA" id="ARBA00004651"/>
    </source>
</evidence>
<dbReference type="Pfam" id="PF12821">
    <property type="entry name" value="ThrE_2"/>
    <property type="match status" value="1"/>
</dbReference>
<dbReference type="PANTHER" id="PTHR34390">
    <property type="entry name" value="UPF0442 PROTEIN YJJB-RELATED"/>
    <property type="match status" value="1"/>
</dbReference>
<feature type="transmembrane region" description="Helical" evidence="7">
    <location>
        <begin position="268"/>
        <end position="288"/>
    </location>
</feature>
<keyword evidence="3 7" id="KW-0812">Transmembrane</keyword>
<evidence type="ECO:0000256" key="3">
    <source>
        <dbReference type="ARBA" id="ARBA00022692"/>
    </source>
</evidence>
<protein>
    <submittedName>
        <fullName evidence="10">Threonine/serine exporter family protein</fullName>
    </submittedName>
</protein>
<feature type="domain" description="Threonine/serine exporter-like N-terminal" evidence="8">
    <location>
        <begin position="15"/>
        <end position="249"/>
    </location>
</feature>
<dbReference type="EMBL" id="JAOQJQ010000005">
    <property type="protein sequence ID" value="MCU6763119.1"/>
    <property type="molecule type" value="Genomic_DNA"/>
</dbReference>
<comment type="similarity">
    <text evidence="6">Belongs to the ThrE exporter (TC 2.A.79) family.</text>
</comment>
<dbReference type="InterPro" id="IPR024528">
    <property type="entry name" value="ThrE_2"/>
</dbReference>
<feature type="transmembrane region" description="Helical" evidence="7">
    <location>
        <begin position="319"/>
        <end position="338"/>
    </location>
</feature>
<gene>
    <name evidence="10" type="ORF">OCV88_12405</name>
</gene>
<evidence type="ECO:0000259" key="9">
    <source>
        <dbReference type="Pfam" id="PF12821"/>
    </source>
</evidence>
<sequence>MGQTTEINREDILECALEIGRCMVQSGAEVRRVEDTISRIMKAYGAKSSEVFSITALVLTTVKWENGTKSTQAKRINGFGTNLRKLECYNALARYICRNRPGVEEIQKRLEEIARSRKRTWLDILCYMISAGALTVFFGGNLLDGLAAGILGLFVFFFDQLLKTATANKLVYTLFACMVTGWLAILFVSLGLGDHLDKIMMGDIMLFIPTLALCNSLKDMLHGDILTGVYRSIEAILIAAAIAGGFFIANVTLGGGYVNVVEQGPNTVHLAVQTITAIIGSVGFSVFFHIERDKIWTAAVGGAIAWLVLLLASNIVENLFLANAIAAIAVCFYSEMAARILKAPANIFLIPAVIALLPGKDFYQAVAALVNGDIQQFYLEGEATFTTLLGIEVGFLIAFIMFTKTYGFFREGVERYKYLKWMHKSTK</sequence>
<evidence type="ECO:0000256" key="7">
    <source>
        <dbReference type="SAM" id="Phobius"/>
    </source>
</evidence>
<evidence type="ECO:0000256" key="5">
    <source>
        <dbReference type="ARBA" id="ARBA00023136"/>
    </source>
</evidence>
<feature type="transmembrane region" description="Helical" evidence="7">
    <location>
        <begin position="145"/>
        <end position="162"/>
    </location>
</feature>
<keyword evidence="4 7" id="KW-1133">Transmembrane helix</keyword>
<evidence type="ECO:0000313" key="10">
    <source>
        <dbReference type="EMBL" id="MCU6763119.1"/>
    </source>
</evidence>